<name>A0ABQ2JV48_9SPHN</name>
<reference evidence="3" key="1">
    <citation type="journal article" date="2019" name="Int. J. Syst. Evol. Microbiol.">
        <title>The Global Catalogue of Microorganisms (GCM) 10K type strain sequencing project: providing services to taxonomists for standard genome sequencing and annotation.</title>
        <authorList>
            <consortium name="The Broad Institute Genomics Platform"/>
            <consortium name="The Broad Institute Genome Sequencing Center for Infectious Disease"/>
            <person name="Wu L."/>
            <person name="Ma J."/>
        </authorList>
    </citation>
    <scope>NUCLEOTIDE SEQUENCE [LARGE SCALE GENOMIC DNA]</scope>
    <source>
        <strain evidence="3">CGMCC 1.6784</strain>
    </source>
</reference>
<accession>A0ABQ2JV48</accession>
<evidence type="ECO:0000313" key="3">
    <source>
        <dbReference type="Proteomes" id="UP000605099"/>
    </source>
</evidence>
<dbReference type="PRINTS" id="PR00091">
    <property type="entry name" value="NITROGNASEII"/>
</dbReference>
<dbReference type="Proteomes" id="UP000605099">
    <property type="component" value="Unassembled WGS sequence"/>
</dbReference>
<dbReference type="EMBL" id="BMLK01000016">
    <property type="protein sequence ID" value="GGN55488.1"/>
    <property type="molecule type" value="Genomic_DNA"/>
</dbReference>
<dbReference type="SUPFAM" id="SSF52540">
    <property type="entry name" value="P-loop containing nucleoside triphosphate hydrolases"/>
    <property type="match status" value="1"/>
</dbReference>
<evidence type="ECO:0000259" key="1">
    <source>
        <dbReference type="Pfam" id="PF13614"/>
    </source>
</evidence>
<dbReference type="PANTHER" id="PTHR13696:SF52">
    <property type="entry name" value="PARA FAMILY PROTEIN CT_582"/>
    <property type="match status" value="1"/>
</dbReference>
<dbReference type="CDD" id="cd02042">
    <property type="entry name" value="ParAB_family"/>
    <property type="match status" value="1"/>
</dbReference>
<dbReference type="InterPro" id="IPR025669">
    <property type="entry name" value="AAA_dom"/>
</dbReference>
<feature type="domain" description="AAA" evidence="1">
    <location>
        <begin position="104"/>
        <end position="278"/>
    </location>
</feature>
<dbReference type="Gene3D" id="3.40.50.300">
    <property type="entry name" value="P-loop containing nucleotide triphosphate hydrolases"/>
    <property type="match status" value="1"/>
</dbReference>
<gene>
    <name evidence="2" type="primary">repA2</name>
    <name evidence="2" type="ORF">GCM10011349_32160</name>
</gene>
<protein>
    <submittedName>
        <fullName evidence="2">Plasmid partitioning protein RepA</fullName>
    </submittedName>
</protein>
<dbReference type="InterPro" id="IPR050678">
    <property type="entry name" value="DNA_Partitioning_ATPase"/>
</dbReference>
<keyword evidence="3" id="KW-1185">Reference proteome</keyword>
<comment type="caution">
    <text evidence="2">The sequence shown here is derived from an EMBL/GenBank/DDBJ whole genome shotgun (WGS) entry which is preliminary data.</text>
</comment>
<sequence length="401" mass="44394">MPSYTVKTLRALTRSCEDMRDRVKQIAFEPENTKVLNLTFGPGIAAELVGRSVEAIRQAEKDGRLPQPKQLGNARRYYTIDDLTHIRKVFGIEVGKASDEDAVVVAVQNFKGGVGKSTITKHFADYLALHGYRVLVVDCDPQASTTTMFDIQPESLLDDECTLGEFLSPRSTFDEFPKAIHDTAWPTTKIVPSSLGLQDAEWDLTSTLTEGSQAVRESLQRLRIGLQTVIKDFDVILLDPPPAMGFLGLNVMAAASGILIPVPARQLDYLSTIHFMETIAENLEILDSHGTPVDYGFIRIVCSAFNPGKPGEHEMLQMMQATYANFLLSQPILSSEEIKNATQAFRSIYESKPSAATATYQRCRDNLDSVFGEVLQQIRQQWPSKNLAMQRTTDDSGSIAA</sequence>
<dbReference type="Pfam" id="PF13614">
    <property type="entry name" value="AAA_31"/>
    <property type="match status" value="1"/>
</dbReference>
<dbReference type="PANTHER" id="PTHR13696">
    <property type="entry name" value="P-LOOP CONTAINING NUCLEOSIDE TRIPHOSPHATE HYDROLASE"/>
    <property type="match status" value="1"/>
</dbReference>
<dbReference type="RefSeq" id="WP_188821199.1">
    <property type="nucleotide sequence ID" value="NZ_BMLK01000016.1"/>
</dbReference>
<evidence type="ECO:0000313" key="2">
    <source>
        <dbReference type="EMBL" id="GGN55488.1"/>
    </source>
</evidence>
<dbReference type="InterPro" id="IPR027417">
    <property type="entry name" value="P-loop_NTPase"/>
</dbReference>
<proteinExistence type="predicted"/>
<organism evidence="2 3">
    <name type="scientific">Novosphingobium indicum</name>
    <dbReference type="NCBI Taxonomy" id="462949"/>
    <lineage>
        <taxon>Bacteria</taxon>
        <taxon>Pseudomonadati</taxon>
        <taxon>Pseudomonadota</taxon>
        <taxon>Alphaproteobacteria</taxon>
        <taxon>Sphingomonadales</taxon>
        <taxon>Sphingomonadaceae</taxon>
        <taxon>Novosphingobium</taxon>
    </lineage>
</organism>